<dbReference type="InterPro" id="IPR000073">
    <property type="entry name" value="AB_hydrolase_1"/>
</dbReference>
<dbReference type="PANTHER" id="PTHR43433">
    <property type="entry name" value="HYDROLASE, ALPHA/BETA FOLD FAMILY PROTEIN"/>
    <property type="match status" value="1"/>
</dbReference>
<gene>
    <name evidence="2" type="ORF">L249_7836</name>
</gene>
<dbReference type="InterPro" id="IPR029058">
    <property type="entry name" value="AB_hydrolase_fold"/>
</dbReference>
<comment type="caution">
    <text evidence="2">The sequence shown here is derived from an EMBL/GenBank/DDBJ whole genome shotgun (WGS) entry which is preliminary data.</text>
</comment>
<dbReference type="Gene3D" id="3.40.50.1820">
    <property type="entry name" value="alpha/beta hydrolase"/>
    <property type="match status" value="1"/>
</dbReference>
<evidence type="ECO:0000259" key="1">
    <source>
        <dbReference type="Pfam" id="PF00561"/>
    </source>
</evidence>
<dbReference type="PANTHER" id="PTHR43433:SF5">
    <property type="entry name" value="AB HYDROLASE-1 DOMAIN-CONTAINING PROTEIN"/>
    <property type="match status" value="1"/>
</dbReference>
<dbReference type="EMBL" id="LKCN02000022">
    <property type="protein sequence ID" value="RCI07990.1"/>
    <property type="molecule type" value="Genomic_DNA"/>
</dbReference>
<keyword evidence="3" id="KW-1185">Reference proteome</keyword>
<dbReference type="InterPro" id="IPR050471">
    <property type="entry name" value="AB_hydrolase"/>
</dbReference>
<dbReference type="AlphaFoldDB" id="A0A367L0N3"/>
<sequence length="360" mass="39928">MTDSYRSSVEDTLKHPAFPGAVWNLEPTSSGKTRVGHDRGGPLQIAWEMHGSGPIKLCLIMGLACVMTTWQRQTLYFGHDRADRFSVLVLDNRGMGLSDKPLCRYSTSEMARDVIDVLDAVGWTAIREVNVVGISLGGMIAQELACAVPERVRSLTLLSTAARLRGGEGENMPTLAESAAAVAERLCSLTPRTEENAILDMSRRVFCEKWLAAPDDSPLPSPTSTPLCRPPVSSSTKEYGRFDSNFQRFQAQELVKRRDANFTRLGYLCQGIAAVWHYKSNQQLRSMADAVGRRRIMAIHGRDDHVIDVRYGLALQKAVEPAVCHVVEGVGHAPCVESEAWFNRVLEENLEAWNQLDDEE</sequence>
<dbReference type="SUPFAM" id="SSF53474">
    <property type="entry name" value="alpha/beta-Hydrolases"/>
    <property type="match status" value="1"/>
</dbReference>
<dbReference type="Proteomes" id="UP000253664">
    <property type="component" value="Unassembled WGS sequence"/>
</dbReference>
<evidence type="ECO:0000313" key="3">
    <source>
        <dbReference type="Proteomes" id="UP000253664"/>
    </source>
</evidence>
<accession>A0A367L0N3</accession>
<dbReference type="STRING" id="1330021.A0A367L0N3"/>
<dbReference type="Pfam" id="PF00561">
    <property type="entry name" value="Abhydrolase_1"/>
    <property type="match status" value="1"/>
</dbReference>
<reference evidence="2 3" key="1">
    <citation type="journal article" date="2015" name="BMC Genomics">
        <title>Insights from the genome of Ophiocordyceps polyrhachis-furcata to pathogenicity and host specificity in insect fungi.</title>
        <authorList>
            <person name="Wichadakul D."/>
            <person name="Kobmoo N."/>
            <person name="Ingsriswang S."/>
            <person name="Tangphatsornruang S."/>
            <person name="Chantasingh D."/>
            <person name="Luangsa-ard J.J."/>
            <person name="Eurwilaichitr L."/>
        </authorList>
    </citation>
    <scope>NUCLEOTIDE SEQUENCE [LARGE SCALE GENOMIC DNA]</scope>
    <source>
        <strain evidence="2 3">BCC 54312</strain>
    </source>
</reference>
<protein>
    <recommendedName>
        <fullName evidence="1">AB hydrolase-1 domain-containing protein</fullName>
    </recommendedName>
</protein>
<name>A0A367L0N3_9HYPO</name>
<organism evidence="2 3">
    <name type="scientific">Ophiocordyceps polyrhachis-furcata BCC 54312</name>
    <dbReference type="NCBI Taxonomy" id="1330021"/>
    <lineage>
        <taxon>Eukaryota</taxon>
        <taxon>Fungi</taxon>
        <taxon>Dikarya</taxon>
        <taxon>Ascomycota</taxon>
        <taxon>Pezizomycotina</taxon>
        <taxon>Sordariomycetes</taxon>
        <taxon>Hypocreomycetidae</taxon>
        <taxon>Hypocreales</taxon>
        <taxon>Ophiocordycipitaceae</taxon>
        <taxon>Ophiocordyceps</taxon>
    </lineage>
</organism>
<evidence type="ECO:0000313" key="2">
    <source>
        <dbReference type="EMBL" id="RCI07990.1"/>
    </source>
</evidence>
<dbReference type="PRINTS" id="PR00111">
    <property type="entry name" value="ABHYDROLASE"/>
</dbReference>
<feature type="domain" description="AB hydrolase-1" evidence="1">
    <location>
        <begin position="83"/>
        <end position="337"/>
    </location>
</feature>
<proteinExistence type="predicted"/>
<dbReference type="OrthoDB" id="19657at2759"/>